<dbReference type="AlphaFoldDB" id="A0A316U465"/>
<protein>
    <submittedName>
        <fullName evidence="2">Uncharacterized protein</fullName>
    </submittedName>
</protein>
<evidence type="ECO:0000313" key="3">
    <source>
        <dbReference type="Proteomes" id="UP000245942"/>
    </source>
</evidence>
<dbReference type="RefSeq" id="XP_025344885.1">
    <property type="nucleotide sequence ID" value="XM_025494615.1"/>
</dbReference>
<proteinExistence type="predicted"/>
<name>A0A316U465_9BASI</name>
<evidence type="ECO:0000313" key="2">
    <source>
        <dbReference type="EMBL" id="PWN17725.1"/>
    </source>
</evidence>
<feature type="compositionally biased region" description="Basic and acidic residues" evidence="1">
    <location>
        <begin position="86"/>
        <end position="109"/>
    </location>
</feature>
<dbReference type="Proteomes" id="UP000245942">
    <property type="component" value="Unassembled WGS sequence"/>
</dbReference>
<feature type="compositionally biased region" description="Polar residues" evidence="1">
    <location>
        <begin position="61"/>
        <end position="81"/>
    </location>
</feature>
<dbReference type="EMBL" id="KZ819341">
    <property type="protein sequence ID" value="PWN17725.1"/>
    <property type="molecule type" value="Genomic_DNA"/>
</dbReference>
<accession>A0A316U465</accession>
<feature type="compositionally biased region" description="Low complexity" evidence="1">
    <location>
        <begin position="185"/>
        <end position="194"/>
    </location>
</feature>
<keyword evidence="3" id="KW-1185">Reference proteome</keyword>
<evidence type="ECO:0000256" key="1">
    <source>
        <dbReference type="SAM" id="MobiDB-lite"/>
    </source>
</evidence>
<feature type="region of interest" description="Disordered" evidence="1">
    <location>
        <begin position="145"/>
        <end position="205"/>
    </location>
</feature>
<gene>
    <name evidence="2" type="ORF">BCV69DRAFT_301907</name>
</gene>
<feature type="compositionally biased region" description="Basic and acidic residues" evidence="1">
    <location>
        <begin position="148"/>
        <end position="167"/>
    </location>
</feature>
<feature type="region of interest" description="Disordered" evidence="1">
    <location>
        <begin position="1"/>
        <end position="132"/>
    </location>
</feature>
<sequence length="228" mass="24454">MKRHFSLIFGKKAPPSSIASPTDEPLDSTSPDLKQRHSFHGSPPRLPASDQLSPFKVGFEPSTSVQRGQLSGSEDSSNNAEAQAKGAKEATSDVASRMKQDTLRPDMGRRVRSASVGQQNTSERGRPQMPPQEVQAFNAEILKKAAARKPDWRSPRKIRQEAARARAEQSSQTQPLLRANNGTVRPGRGPAAAGPGAGIHASGRQFSAMSLADRLGLAKESEKEDGPA</sequence>
<dbReference type="GeneID" id="37016349"/>
<reference evidence="2 3" key="1">
    <citation type="journal article" date="2018" name="Mol. Biol. Evol.">
        <title>Broad Genomic Sampling Reveals a Smut Pathogenic Ancestry of the Fungal Clade Ustilaginomycotina.</title>
        <authorList>
            <person name="Kijpornyongpan T."/>
            <person name="Mondo S.J."/>
            <person name="Barry K."/>
            <person name="Sandor L."/>
            <person name="Lee J."/>
            <person name="Lipzen A."/>
            <person name="Pangilinan J."/>
            <person name="LaButti K."/>
            <person name="Hainaut M."/>
            <person name="Henrissat B."/>
            <person name="Grigoriev I.V."/>
            <person name="Spatafora J.W."/>
            <person name="Aime M.C."/>
        </authorList>
    </citation>
    <scope>NUCLEOTIDE SEQUENCE [LARGE SCALE GENOMIC DNA]</scope>
    <source>
        <strain evidence="2 3">MCA 4718</strain>
    </source>
</reference>
<organism evidence="2 3">
    <name type="scientific">Pseudomicrostroma glucosiphilum</name>
    <dbReference type="NCBI Taxonomy" id="1684307"/>
    <lineage>
        <taxon>Eukaryota</taxon>
        <taxon>Fungi</taxon>
        <taxon>Dikarya</taxon>
        <taxon>Basidiomycota</taxon>
        <taxon>Ustilaginomycotina</taxon>
        <taxon>Exobasidiomycetes</taxon>
        <taxon>Microstromatales</taxon>
        <taxon>Microstromatales incertae sedis</taxon>
        <taxon>Pseudomicrostroma</taxon>
    </lineage>
</organism>